<organism evidence="12 13">
    <name type="scientific">Hydrogenophaga electricum</name>
    <dbReference type="NCBI Taxonomy" id="1230953"/>
    <lineage>
        <taxon>Bacteria</taxon>
        <taxon>Pseudomonadati</taxon>
        <taxon>Pseudomonadota</taxon>
        <taxon>Betaproteobacteria</taxon>
        <taxon>Burkholderiales</taxon>
        <taxon>Comamonadaceae</taxon>
        <taxon>Hydrogenophaga</taxon>
    </lineage>
</organism>
<comment type="caution">
    <text evidence="12">The sequence shown here is derived from an EMBL/GenBank/DDBJ whole genome shotgun (WGS) entry which is preliminary data.</text>
</comment>
<evidence type="ECO:0000256" key="1">
    <source>
        <dbReference type="ARBA" id="ARBA00000085"/>
    </source>
</evidence>
<dbReference type="SUPFAM" id="SSF55874">
    <property type="entry name" value="ATPase domain of HSP90 chaperone/DNA topoisomerase II/histidine kinase"/>
    <property type="match status" value="1"/>
</dbReference>
<dbReference type="InterPro" id="IPR011006">
    <property type="entry name" value="CheY-like_superfamily"/>
</dbReference>
<dbReference type="PANTHER" id="PTHR24421:SF10">
    <property type="entry name" value="NITRATE_NITRITE SENSOR PROTEIN NARQ"/>
    <property type="match status" value="1"/>
</dbReference>
<evidence type="ECO:0000313" key="13">
    <source>
        <dbReference type="Proteomes" id="UP001156903"/>
    </source>
</evidence>
<dbReference type="Gene3D" id="3.30.565.10">
    <property type="entry name" value="Histidine kinase-like ATPase, C-terminal domain"/>
    <property type="match status" value="1"/>
</dbReference>
<evidence type="ECO:0000259" key="11">
    <source>
        <dbReference type="PROSITE" id="PS50110"/>
    </source>
</evidence>
<evidence type="ECO:0000256" key="2">
    <source>
        <dbReference type="ARBA" id="ARBA00012438"/>
    </source>
</evidence>
<dbReference type="Gene3D" id="3.40.50.2300">
    <property type="match status" value="1"/>
</dbReference>
<evidence type="ECO:0000256" key="5">
    <source>
        <dbReference type="ARBA" id="ARBA00022741"/>
    </source>
</evidence>
<dbReference type="CDD" id="cd00156">
    <property type="entry name" value="REC"/>
    <property type="match status" value="1"/>
</dbReference>
<accession>A0ABQ6CB93</accession>
<evidence type="ECO:0000256" key="8">
    <source>
        <dbReference type="ARBA" id="ARBA00023012"/>
    </source>
</evidence>
<dbReference type="PROSITE" id="PS50110">
    <property type="entry name" value="RESPONSE_REGULATORY"/>
    <property type="match status" value="1"/>
</dbReference>
<evidence type="ECO:0000313" key="12">
    <source>
        <dbReference type="EMBL" id="GLS15447.1"/>
    </source>
</evidence>
<keyword evidence="3 9" id="KW-0597">Phosphoprotein</keyword>
<feature type="region of interest" description="Disordered" evidence="10">
    <location>
        <begin position="362"/>
        <end position="384"/>
    </location>
</feature>
<keyword evidence="4" id="KW-0808">Transferase</keyword>
<keyword evidence="5" id="KW-0547">Nucleotide-binding</keyword>
<dbReference type="PANTHER" id="PTHR24421">
    <property type="entry name" value="NITRATE/NITRITE SENSOR PROTEIN NARX-RELATED"/>
    <property type="match status" value="1"/>
</dbReference>
<dbReference type="RefSeq" id="WP_234265356.1">
    <property type="nucleotide sequence ID" value="NZ_BSPB01000025.1"/>
</dbReference>
<evidence type="ECO:0000256" key="7">
    <source>
        <dbReference type="ARBA" id="ARBA00022840"/>
    </source>
</evidence>
<dbReference type="Gene3D" id="1.20.5.1930">
    <property type="match status" value="1"/>
</dbReference>
<dbReference type="InterPro" id="IPR050482">
    <property type="entry name" value="Sensor_HK_TwoCompSys"/>
</dbReference>
<evidence type="ECO:0000256" key="3">
    <source>
        <dbReference type="ARBA" id="ARBA00022553"/>
    </source>
</evidence>
<name>A0ABQ6CB93_9BURK</name>
<dbReference type="SMART" id="SM00387">
    <property type="entry name" value="HATPase_c"/>
    <property type="match status" value="1"/>
</dbReference>
<protein>
    <recommendedName>
        <fullName evidence="2">histidine kinase</fullName>
        <ecNumber evidence="2">2.7.13.3</ecNumber>
    </recommendedName>
</protein>
<keyword evidence="13" id="KW-1185">Reference proteome</keyword>
<reference evidence="13" key="1">
    <citation type="journal article" date="2019" name="Int. J. Syst. Evol. Microbiol.">
        <title>The Global Catalogue of Microorganisms (GCM) 10K type strain sequencing project: providing services to taxonomists for standard genome sequencing and annotation.</title>
        <authorList>
            <consortium name="The Broad Institute Genomics Platform"/>
            <consortium name="The Broad Institute Genome Sequencing Center for Infectious Disease"/>
            <person name="Wu L."/>
            <person name="Ma J."/>
        </authorList>
    </citation>
    <scope>NUCLEOTIDE SEQUENCE [LARGE SCALE GENOMIC DNA]</scope>
    <source>
        <strain evidence="13">NBRC 109341</strain>
    </source>
</reference>
<feature type="domain" description="Response regulatory" evidence="11">
    <location>
        <begin position="14"/>
        <end position="130"/>
    </location>
</feature>
<dbReference type="CDD" id="cd16917">
    <property type="entry name" value="HATPase_UhpB-NarQ-NarX-like"/>
    <property type="match status" value="1"/>
</dbReference>
<dbReference type="EMBL" id="BSPB01000025">
    <property type="protein sequence ID" value="GLS15447.1"/>
    <property type="molecule type" value="Genomic_DNA"/>
</dbReference>
<keyword evidence="6" id="KW-0418">Kinase</keyword>
<evidence type="ECO:0000256" key="10">
    <source>
        <dbReference type="SAM" id="MobiDB-lite"/>
    </source>
</evidence>
<feature type="modified residue" description="4-aspartylphosphate" evidence="9">
    <location>
        <position position="65"/>
    </location>
</feature>
<evidence type="ECO:0000256" key="9">
    <source>
        <dbReference type="PROSITE-ProRule" id="PRU00169"/>
    </source>
</evidence>
<dbReference type="Pfam" id="PF02518">
    <property type="entry name" value="HATPase_c"/>
    <property type="match status" value="1"/>
</dbReference>
<dbReference type="SUPFAM" id="SSF52172">
    <property type="entry name" value="CheY-like"/>
    <property type="match status" value="1"/>
</dbReference>
<dbReference type="InterPro" id="IPR003594">
    <property type="entry name" value="HATPase_dom"/>
</dbReference>
<evidence type="ECO:0000256" key="4">
    <source>
        <dbReference type="ARBA" id="ARBA00022679"/>
    </source>
</evidence>
<keyword evidence="8" id="KW-0902">Two-component regulatory system</keyword>
<dbReference type="InterPro" id="IPR011712">
    <property type="entry name" value="Sig_transdc_His_kin_sub3_dim/P"/>
</dbReference>
<dbReference type="Pfam" id="PF07730">
    <property type="entry name" value="HisKA_3"/>
    <property type="match status" value="1"/>
</dbReference>
<dbReference type="InterPro" id="IPR036890">
    <property type="entry name" value="HATPase_C_sf"/>
</dbReference>
<dbReference type="SMART" id="SM00448">
    <property type="entry name" value="REC"/>
    <property type="match status" value="1"/>
</dbReference>
<evidence type="ECO:0000256" key="6">
    <source>
        <dbReference type="ARBA" id="ARBA00022777"/>
    </source>
</evidence>
<keyword evidence="7" id="KW-0067">ATP-binding</keyword>
<dbReference type="EC" id="2.7.13.3" evidence="2"/>
<sequence>MSALPEFQTAHVIRILHLEDSRVDHALVKFALQRSHVACELTLVDTLPDFERELDHGHHDIVLADYHLPGFTGLDAWELVRQRAQPLPFVVLSGAIGEAAAVEAMHRGISDYLLKDNMTRLAHVIERAIEVSRARQARTRSDAELAASQRRLGELAEHLQTSIERERADIAREIHDDIGGALAAVRLDLSWVARRTTDPDLKQHMDTALEMLRHALEASQRIMMNLRPPILDQGLVAAVQWLGTNFERRTGLRVGVRTSSETLDVPRDVQLVAYRTAQEALTNVAKHAMASSVEIDLSDREGVLTLEVSDNGRGMTEQERRKAKSFGLLGLHERAHKVDGWLDVSSGPRGTSVILSVPLTPEARAVTGEDDSEEEPMQIKEGNA</sequence>
<proteinExistence type="predicted"/>
<comment type="catalytic activity">
    <reaction evidence="1">
        <text>ATP + protein L-histidine = ADP + protein N-phospho-L-histidine.</text>
        <dbReference type="EC" id="2.7.13.3"/>
    </reaction>
</comment>
<dbReference type="Pfam" id="PF00072">
    <property type="entry name" value="Response_reg"/>
    <property type="match status" value="1"/>
</dbReference>
<dbReference type="Proteomes" id="UP001156903">
    <property type="component" value="Unassembled WGS sequence"/>
</dbReference>
<dbReference type="InterPro" id="IPR001789">
    <property type="entry name" value="Sig_transdc_resp-reg_receiver"/>
</dbReference>
<gene>
    <name evidence="12" type="ORF">GCM10007935_28830</name>
</gene>